<evidence type="ECO:0000313" key="1">
    <source>
        <dbReference type="EMBL" id="ETL77395.1"/>
    </source>
</evidence>
<dbReference type="OrthoDB" id="167732at2759"/>
<proteinExistence type="predicted"/>
<protein>
    <submittedName>
        <fullName evidence="1">Uncharacterized protein</fullName>
    </submittedName>
</protein>
<sequence length="160" mass="18092">MKSVQRNKYVIQAVLEDSALDSVYKQNKPPKAYQGKVFGGRCERLGKARCCAVATSLYQRIPGEVESDGNFVSAVFDQFRQLSRNKAYHDELDSSVHQLRFLQGEIRNFITSREEGVITSSMKIGYLFDQRLDTSYFSDDELDDAIADASTMISADPEEK</sequence>
<name>W2JYY1_PHYNI</name>
<gene>
    <name evidence="1" type="ORF">L917_21661</name>
</gene>
<accession>W2JYY1</accession>
<dbReference type="EMBL" id="KI683722">
    <property type="protein sequence ID" value="ETL77395.1"/>
    <property type="molecule type" value="Genomic_DNA"/>
</dbReference>
<organism evidence="1">
    <name type="scientific">Phytophthora nicotianae</name>
    <name type="common">Potato buckeye rot agent</name>
    <name type="synonym">Phytophthora parasitica</name>
    <dbReference type="NCBI Taxonomy" id="4792"/>
    <lineage>
        <taxon>Eukaryota</taxon>
        <taxon>Sar</taxon>
        <taxon>Stramenopiles</taxon>
        <taxon>Oomycota</taxon>
        <taxon>Peronosporomycetes</taxon>
        <taxon>Peronosporales</taxon>
        <taxon>Peronosporaceae</taxon>
        <taxon>Phytophthora</taxon>
    </lineage>
</organism>
<reference evidence="1" key="1">
    <citation type="submission" date="2013-11" db="EMBL/GenBank/DDBJ databases">
        <title>The Genome Sequence of Phytophthora parasitica CHvinca01.</title>
        <authorList>
            <consortium name="The Broad Institute Genomics Platform"/>
            <person name="Russ C."/>
            <person name="Tyler B."/>
            <person name="Panabieres F."/>
            <person name="Shan W."/>
            <person name="Tripathy S."/>
            <person name="Grunwald N."/>
            <person name="Machado M."/>
            <person name="Johnson C.S."/>
            <person name="Arredondo F."/>
            <person name="Hong C."/>
            <person name="Coffey M."/>
            <person name="Young S.K."/>
            <person name="Zeng Q."/>
            <person name="Gargeya S."/>
            <person name="Fitzgerald M."/>
            <person name="Abouelleil A."/>
            <person name="Alvarado L."/>
            <person name="Chapman S.B."/>
            <person name="Gainer-Dewar J."/>
            <person name="Goldberg J."/>
            <person name="Griggs A."/>
            <person name="Gujja S."/>
            <person name="Hansen M."/>
            <person name="Howarth C."/>
            <person name="Imamovic A."/>
            <person name="Ireland A."/>
            <person name="Larimer J."/>
            <person name="McCowan C."/>
            <person name="Murphy C."/>
            <person name="Pearson M."/>
            <person name="Poon T.W."/>
            <person name="Priest M."/>
            <person name="Roberts A."/>
            <person name="Saif S."/>
            <person name="Shea T."/>
            <person name="Sykes S."/>
            <person name="Wortman J."/>
            <person name="Nusbaum C."/>
            <person name="Birren B."/>
        </authorList>
    </citation>
    <scope>NUCLEOTIDE SEQUENCE [LARGE SCALE GENOMIC DNA]</scope>
    <source>
        <strain evidence="1">CHvinca01</strain>
    </source>
</reference>
<dbReference type="Proteomes" id="UP000054423">
    <property type="component" value="Unassembled WGS sequence"/>
</dbReference>
<dbReference type="AlphaFoldDB" id="W2JYY1"/>